<dbReference type="PANTHER" id="PTHR40078">
    <property type="entry name" value="INTEGRAL MEMBRANE PROTEIN-RELATED"/>
    <property type="match status" value="1"/>
</dbReference>
<feature type="transmembrane region" description="Helical" evidence="1">
    <location>
        <begin position="63"/>
        <end position="85"/>
    </location>
</feature>
<comment type="caution">
    <text evidence="2">The sequence shown here is derived from an EMBL/GenBank/DDBJ whole genome shotgun (WGS) entry which is preliminary data.</text>
</comment>
<name>A0ABT9VTB1_9BACI</name>
<dbReference type="Proteomes" id="UP001235840">
    <property type="component" value="Unassembled WGS sequence"/>
</dbReference>
<keyword evidence="1" id="KW-0812">Transmembrane</keyword>
<accession>A0ABT9VTB1</accession>
<dbReference type="InterPro" id="IPR038750">
    <property type="entry name" value="YczE/YyaS-like"/>
</dbReference>
<sequence>MIREKGNEVSGEAHSRKFHRLLVRWLIFGLGLIIMSFGIVMMIKADFGSAPWDVFHIGLYLKFGLSIGMWSIIAGIVVITISSMITKSWPQLGALINMLLVGVFIDFFMYVFSWLNPTFWVIKLLLLLAGILICGYGIGLYIAPKCGAGPRDSLMLALTQLTGWKVQYVRGGIEVVVLIAGWLLGGPVFLGTILFTFGIGTVVGYTLPQCQYSVDKLLSKIDRSNDKDGGVLTPVISEKVNV</sequence>
<feature type="transmembrane region" description="Helical" evidence="1">
    <location>
        <begin position="92"/>
        <end position="113"/>
    </location>
</feature>
<dbReference type="RefSeq" id="WP_307389524.1">
    <property type="nucleotide sequence ID" value="NZ_BAAADK010000009.1"/>
</dbReference>
<feature type="transmembrane region" description="Helical" evidence="1">
    <location>
        <begin position="21"/>
        <end position="43"/>
    </location>
</feature>
<evidence type="ECO:0000256" key="1">
    <source>
        <dbReference type="SAM" id="Phobius"/>
    </source>
</evidence>
<reference evidence="2 3" key="1">
    <citation type="submission" date="2023-07" db="EMBL/GenBank/DDBJ databases">
        <title>Genomic Encyclopedia of Type Strains, Phase IV (KMG-IV): sequencing the most valuable type-strain genomes for metagenomic binning, comparative biology and taxonomic classification.</title>
        <authorList>
            <person name="Goeker M."/>
        </authorList>
    </citation>
    <scope>NUCLEOTIDE SEQUENCE [LARGE SCALE GENOMIC DNA]</scope>
    <source>
        <strain evidence="2 3">DSM 12751</strain>
    </source>
</reference>
<feature type="transmembrane region" description="Helical" evidence="1">
    <location>
        <begin position="119"/>
        <end position="143"/>
    </location>
</feature>
<feature type="transmembrane region" description="Helical" evidence="1">
    <location>
        <begin position="175"/>
        <end position="199"/>
    </location>
</feature>
<proteinExistence type="predicted"/>
<evidence type="ECO:0000313" key="3">
    <source>
        <dbReference type="Proteomes" id="UP001235840"/>
    </source>
</evidence>
<gene>
    <name evidence="2" type="ORF">J2S11_000127</name>
</gene>
<organism evidence="2 3">
    <name type="scientific">Caldalkalibacillus horti</name>
    <dbReference type="NCBI Taxonomy" id="77523"/>
    <lineage>
        <taxon>Bacteria</taxon>
        <taxon>Bacillati</taxon>
        <taxon>Bacillota</taxon>
        <taxon>Bacilli</taxon>
        <taxon>Bacillales</taxon>
        <taxon>Bacillaceae</taxon>
        <taxon>Caldalkalibacillus</taxon>
    </lineage>
</organism>
<evidence type="ECO:0000313" key="2">
    <source>
        <dbReference type="EMBL" id="MDQ0164228.1"/>
    </source>
</evidence>
<keyword evidence="1" id="KW-0472">Membrane</keyword>
<dbReference type="EMBL" id="JAUSTY010000001">
    <property type="protein sequence ID" value="MDQ0164228.1"/>
    <property type="molecule type" value="Genomic_DNA"/>
</dbReference>
<keyword evidence="3" id="KW-1185">Reference proteome</keyword>
<dbReference type="PANTHER" id="PTHR40078:SF1">
    <property type="entry name" value="INTEGRAL MEMBRANE PROTEIN"/>
    <property type="match status" value="1"/>
</dbReference>
<protein>
    <submittedName>
        <fullName evidence="2">Membrane protein YczE</fullName>
    </submittedName>
</protein>
<dbReference type="Pfam" id="PF19700">
    <property type="entry name" value="DUF6198"/>
    <property type="match status" value="1"/>
</dbReference>
<keyword evidence="1" id="KW-1133">Transmembrane helix</keyword>